<keyword evidence="3" id="KW-1185">Reference proteome</keyword>
<name>A0AA88GYS6_NAELO</name>
<dbReference type="PANTHER" id="PTHR46599:SF3">
    <property type="entry name" value="PIGGYBAC TRANSPOSABLE ELEMENT-DERIVED PROTEIN 4"/>
    <property type="match status" value="1"/>
</dbReference>
<dbReference type="InterPro" id="IPR029526">
    <property type="entry name" value="PGBD"/>
</dbReference>
<protein>
    <recommendedName>
        <fullName evidence="1">PiggyBac transposable element-derived protein domain-containing protein</fullName>
    </recommendedName>
</protein>
<dbReference type="GeneID" id="68106595"/>
<dbReference type="PANTHER" id="PTHR46599">
    <property type="entry name" value="PIGGYBAC TRANSPOSABLE ELEMENT-DERIVED PROTEIN 4"/>
    <property type="match status" value="1"/>
</dbReference>
<dbReference type="Pfam" id="PF13843">
    <property type="entry name" value="DDE_Tnp_1_7"/>
    <property type="match status" value="1"/>
</dbReference>
<evidence type="ECO:0000259" key="1">
    <source>
        <dbReference type="Pfam" id="PF13843"/>
    </source>
</evidence>
<evidence type="ECO:0000313" key="2">
    <source>
        <dbReference type="EMBL" id="KAG2389582.1"/>
    </source>
</evidence>
<dbReference type="AlphaFoldDB" id="A0AA88GYS6"/>
<comment type="caution">
    <text evidence="2">The sequence shown here is derived from an EMBL/GenBank/DDBJ whole genome shotgun (WGS) entry which is preliminary data.</text>
</comment>
<evidence type="ECO:0000313" key="3">
    <source>
        <dbReference type="Proteomes" id="UP000816034"/>
    </source>
</evidence>
<proteinExistence type="predicted"/>
<sequence length="635" mass="73164">MLTDNNPSQDNTGCGVTTTFHQLDSGGCLDCIFNYLPQEEKIPILIDDYEELNWDSYFYDDDGDDNIELGILLSYLSLDDHESKSNKEKYIPSNGITVVPDDYYAKNQSKGKFIGVLSEITPLSCFKLIFTDDIQEKFLSKMNDRRQSRVDHIKLREGTRGKPLQPNIKTDRLENRENYVKRWTTPFTLEDSNKFLSCFLAMSVSALPTLHDYWENPTLNNLGLGLFFQNRLPKHKFLEMYRCIDIDVDDWLDSIKEKAQSIWDVSTNVSIDESMIPHKGRKCPHHVFIPRKPHPHGMKLFTAACESGYIFNWMLHKRTSEEPKDLPFHRVINPHYERGAKSQVVHSWEVVSAMIQPLTKHHVLYMDSYYGGMQVFNIAMEKKHDIVMSCRQDRPAVIFKNGTYTLEQNELGVKSMRGTTYKGYSFAANSIPRGGVKRAGQSSEQAKSKKVKFTNIMSSLHDATAYVPTQREIISGDDYLKDMDLVPASFHDYLKHMGGVDRANSSIMSAYYRHRVFRWRVAVWIWTMNLMVHNARIIYNSLSPKPMTQSEFIIALAKTMYEVPTHSHKLVPIPNGEKLDCRICYRFYTSKSGKKKRSKSTHMCTICGPIHVQCFNKDHDRFVLDSVTGGARSNK</sequence>
<accession>A0AA88GYS6</accession>
<feature type="domain" description="PiggyBac transposable element-derived protein" evidence="1">
    <location>
        <begin position="121"/>
        <end position="535"/>
    </location>
</feature>
<dbReference type="RefSeq" id="XP_044553574.1">
    <property type="nucleotide sequence ID" value="XM_044690097.1"/>
</dbReference>
<reference evidence="2 3" key="1">
    <citation type="journal article" date="2018" name="BMC Genomics">
        <title>The genome of Naegleria lovaniensis, the basis for a comparative approach to unravel pathogenicity factors of the human pathogenic amoeba N. fowleri.</title>
        <authorList>
            <person name="Liechti N."/>
            <person name="Schurch N."/>
            <person name="Bruggmann R."/>
            <person name="Wittwer M."/>
        </authorList>
    </citation>
    <scope>NUCLEOTIDE SEQUENCE [LARGE SCALE GENOMIC DNA]</scope>
    <source>
        <strain evidence="2 3">ATCC 30569</strain>
    </source>
</reference>
<dbReference type="Proteomes" id="UP000816034">
    <property type="component" value="Unassembled WGS sequence"/>
</dbReference>
<organism evidence="2 3">
    <name type="scientific">Naegleria lovaniensis</name>
    <name type="common">Amoeba</name>
    <dbReference type="NCBI Taxonomy" id="51637"/>
    <lineage>
        <taxon>Eukaryota</taxon>
        <taxon>Discoba</taxon>
        <taxon>Heterolobosea</taxon>
        <taxon>Tetramitia</taxon>
        <taxon>Eutetramitia</taxon>
        <taxon>Vahlkampfiidae</taxon>
        <taxon>Naegleria</taxon>
    </lineage>
</organism>
<dbReference type="EMBL" id="PYSW02000007">
    <property type="protein sequence ID" value="KAG2389582.1"/>
    <property type="molecule type" value="Genomic_DNA"/>
</dbReference>
<gene>
    <name evidence="2" type="ORF">C9374_014142</name>
</gene>